<dbReference type="EMBL" id="LR134310">
    <property type="protein sequence ID" value="VEE93010.1"/>
    <property type="molecule type" value="Genomic_DNA"/>
</dbReference>
<organism evidence="1 2">
    <name type="scientific">Actinobacillus equuli</name>
    <dbReference type="NCBI Taxonomy" id="718"/>
    <lineage>
        <taxon>Bacteria</taxon>
        <taxon>Pseudomonadati</taxon>
        <taxon>Pseudomonadota</taxon>
        <taxon>Gammaproteobacteria</taxon>
        <taxon>Pasteurellales</taxon>
        <taxon>Pasteurellaceae</taxon>
        <taxon>Actinobacillus</taxon>
    </lineage>
</organism>
<evidence type="ECO:0000313" key="1">
    <source>
        <dbReference type="EMBL" id="VEE93010.1"/>
    </source>
</evidence>
<sequence length="32" mass="3486">MNEIDNTVETGEFIKALEYLGGKNAKNGSNID</sequence>
<evidence type="ECO:0000313" key="2">
    <source>
        <dbReference type="Proteomes" id="UP000268529"/>
    </source>
</evidence>
<reference evidence="1 2" key="1">
    <citation type="submission" date="2018-12" db="EMBL/GenBank/DDBJ databases">
        <authorList>
            <consortium name="Pathogen Informatics"/>
        </authorList>
    </citation>
    <scope>NUCLEOTIDE SEQUENCE [LARGE SCALE GENOMIC DNA]</scope>
    <source>
        <strain evidence="1 2">NCTC8529</strain>
    </source>
</reference>
<dbReference type="AlphaFoldDB" id="A0AAX3FN47"/>
<proteinExistence type="predicted"/>
<protein>
    <submittedName>
        <fullName evidence="1">Uncharacterized protein</fullName>
    </submittedName>
</protein>
<name>A0AAX3FN47_ACTEU</name>
<accession>A0AAX3FN47</accession>
<dbReference type="Proteomes" id="UP000268529">
    <property type="component" value="Chromosome"/>
</dbReference>
<gene>
    <name evidence="1" type="ORF">NCTC8529_02154</name>
</gene>